<evidence type="ECO:0000256" key="6">
    <source>
        <dbReference type="PROSITE-ProRule" id="PRU00723"/>
    </source>
</evidence>
<evidence type="ECO:0000313" key="10">
    <source>
        <dbReference type="Proteomes" id="UP000694843"/>
    </source>
</evidence>
<evidence type="ECO:0000256" key="1">
    <source>
        <dbReference type="ARBA" id="ARBA00022737"/>
    </source>
</evidence>
<dbReference type="SUPFAM" id="SSF48452">
    <property type="entry name" value="TPR-like"/>
    <property type="match status" value="1"/>
</dbReference>
<dbReference type="Gene3D" id="1.25.40.10">
    <property type="entry name" value="Tetratricopeptide repeat domain"/>
    <property type="match status" value="1"/>
</dbReference>
<dbReference type="InterPro" id="IPR000504">
    <property type="entry name" value="RRM_dom"/>
</dbReference>
<dbReference type="Pfam" id="PF13432">
    <property type="entry name" value="TPR_16"/>
    <property type="match status" value="1"/>
</dbReference>
<evidence type="ECO:0000313" key="11">
    <source>
        <dbReference type="RefSeq" id="XP_018017496.1"/>
    </source>
</evidence>
<evidence type="ECO:0000313" key="12">
    <source>
        <dbReference type="RefSeq" id="XP_047737798.1"/>
    </source>
</evidence>
<feature type="compositionally biased region" description="Basic residues" evidence="7">
    <location>
        <begin position="72"/>
        <end position="82"/>
    </location>
</feature>
<keyword evidence="3 4" id="KW-0694">RNA-binding</keyword>
<evidence type="ECO:0000256" key="4">
    <source>
        <dbReference type="PROSITE-ProRule" id="PRU00176"/>
    </source>
</evidence>
<dbReference type="PANTHER" id="PTHR47678:SF4">
    <property type="entry name" value="SHOCK PROTEIN 70 (HSP70)-INTERACTING PROTEIN, PUTATIVE-RELATED"/>
    <property type="match status" value="1"/>
</dbReference>
<dbReference type="InterPro" id="IPR000571">
    <property type="entry name" value="Znf_CCCH"/>
</dbReference>
<dbReference type="Pfam" id="PF07719">
    <property type="entry name" value="TPR_2"/>
    <property type="match status" value="1"/>
</dbReference>
<dbReference type="OMA" id="KARTCAG"/>
<evidence type="ECO:0000259" key="9">
    <source>
        <dbReference type="PROSITE" id="PS50103"/>
    </source>
</evidence>
<feature type="compositionally biased region" description="Basic and acidic residues" evidence="7">
    <location>
        <begin position="60"/>
        <end position="71"/>
    </location>
</feature>
<dbReference type="GeneID" id="108674104"/>
<dbReference type="CDD" id="cd00590">
    <property type="entry name" value="RRM_SF"/>
    <property type="match status" value="1"/>
</dbReference>
<dbReference type="InterPro" id="IPR013105">
    <property type="entry name" value="TPR_2"/>
</dbReference>
<feature type="region of interest" description="Disordered" evidence="7">
    <location>
        <begin position="441"/>
        <end position="483"/>
    </location>
</feature>
<dbReference type="InterPro" id="IPR036869">
    <property type="entry name" value="J_dom_sf"/>
</dbReference>
<dbReference type="InterPro" id="IPR035979">
    <property type="entry name" value="RBD_domain_sf"/>
</dbReference>
<feature type="domain" description="C3H1-type" evidence="9">
    <location>
        <begin position="481"/>
        <end position="508"/>
    </location>
</feature>
<keyword evidence="6" id="KW-0862">Zinc</keyword>
<dbReference type="GO" id="GO:0008270">
    <property type="term" value="F:zinc ion binding"/>
    <property type="evidence" value="ECO:0007669"/>
    <property type="project" value="UniProtKB-KW"/>
</dbReference>
<dbReference type="PANTHER" id="PTHR47678">
    <property type="entry name" value="TETRATRICOPEPTIDE REPEAT PROTEIN 31"/>
    <property type="match status" value="1"/>
</dbReference>
<evidence type="ECO:0000256" key="2">
    <source>
        <dbReference type="ARBA" id="ARBA00022803"/>
    </source>
</evidence>
<dbReference type="SMART" id="SM00360">
    <property type="entry name" value="RRM"/>
    <property type="match status" value="1"/>
</dbReference>
<name>A0A8B7NX86_HYAAZ</name>
<dbReference type="GO" id="GO:0003723">
    <property type="term" value="F:RNA binding"/>
    <property type="evidence" value="ECO:0007669"/>
    <property type="project" value="UniProtKB-UniRule"/>
</dbReference>
<sequence>MAISDKEAFRILELPLGVDKDAITQRYRSLSSKLSSSRASEDVKKLERVVQAYNQLLPPHKRDQPNNAEKKKEKKRRRKEKKKSNDKNENKFINNNGKIGGDDSECSSEGDEEQLELTESLSARGVKAPLNSNGATVKSLSNRKTVVDDNHPYIDPEVLRNRQVQARGMAVQGNEAAAQGLHQRAVKLFTQAAAYDPNDHRFLGNRSFCYEQLKQFDKALSDADKAIQLSPGWPKGYFRRGRALRGLGQLTEAEEAFSRVLQLDPACQEAQEEISHVQRDRLTEMGFTVEQSTRAIEKYRQVQPALDALLAGEFQEATACIFYSDGEDEEDAKETSDAWKVSDSQLVTAKKTYVKNDVKMNPRNPQGLTSLWVGNVLPEVTEKELQKLFSRHGHVSSVRQLKEKFCAFVNFSESSSAGRAMNALQGHTVNGQRLLIKFPDNPITSSVAGPQGGARRRNAMGPNSTNGSSFQDTDSRKQRGPTHNGECYYWRTTGCVYENSCRNAHVVAHRGIDRKPWQK</sequence>
<dbReference type="KEGG" id="hazt:108674104"/>
<dbReference type="Pfam" id="PF00076">
    <property type="entry name" value="RRM_1"/>
    <property type="match status" value="1"/>
</dbReference>
<keyword evidence="2 5" id="KW-0802">TPR repeat</keyword>
<dbReference type="SMART" id="SM00028">
    <property type="entry name" value="TPR"/>
    <property type="match status" value="3"/>
</dbReference>
<dbReference type="InterPro" id="IPR019734">
    <property type="entry name" value="TPR_rpt"/>
</dbReference>
<dbReference type="Proteomes" id="UP000694843">
    <property type="component" value="Unplaced"/>
</dbReference>
<accession>A0A8B7NX86</accession>
<keyword evidence="1" id="KW-0677">Repeat</keyword>
<reference evidence="11" key="1">
    <citation type="submission" date="2023-09" db="UniProtKB">
        <authorList>
            <consortium name="RefSeq"/>
        </authorList>
    </citation>
    <scope>IDENTIFICATION</scope>
    <source>
        <tissue evidence="11 12">Whole organism</tissue>
    </source>
</reference>
<keyword evidence="6" id="KW-0863">Zinc-finger</keyword>
<proteinExistence type="predicted"/>
<dbReference type="SUPFAM" id="SSF46565">
    <property type="entry name" value="Chaperone J-domain"/>
    <property type="match status" value="1"/>
</dbReference>
<dbReference type="PROSITE" id="PS50103">
    <property type="entry name" value="ZF_C3H1"/>
    <property type="match status" value="1"/>
</dbReference>
<feature type="zinc finger region" description="C3H1-type" evidence="6">
    <location>
        <begin position="481"/>
        <end position="508"/>
    </location>
</feature>
<dbReference type="Gene3D" id="3.30.70.330">
    <property type="match status" value="1"/>
</dbReference>
<feature type="repeat" description="TPR" evidence="5">
    <location>
        <begin position="234"/>
        <end position="267"/>
    </location>
</feature>
<feature type="domain" description="RRM" evidence="8">
    <location>
        <begin position="369"/>
        <end position="441"/>
    </location>
</feature>
<dbReference type="PROSITE" id="PS50005">
    <property type="entry name" value="TPR"/>
    <property type="match status" value="1"/>
</dbReference>
<feature type="region of interest" description="Disordered" evidence="7">
    <location>
        <begin position="54"/>
        <end position="117"/>
    </location>
</feature>
<evidence type="ECO:0000256" key="7">
    <source>
        <dbReference type="SAM" id="MobiDB-lite"/>
    </source>
</evidence>
<feature type="compositionally biased region" description="Acidic residues" evidence="7">
    <location>
        <begin position="102"/>
        <end position="116"/>
    </location>
</feature>
<protein>
    <submittedName>
        <fullName evidence="11">Uncharacterized protein LOC108674104 isoform X1</fullName>
    </submittedName>
    <submittedName>
        <fullName evidence="12">Uncharacterized protein LOC108674104 isoform X2</fullName>
    </submittedName>
</protein>
<keyword evidence="10" id="KW-1185">Reference proteome</keyword>
<dbReference type="Gene3D" id="1.10.287.110">
    <property type="entry name" value="DnaJ domain"/>
    <property type="match status" value="1"/>
</dbReference>
<dbReference type="AlphaFoldDB" id="A0A8B7NX86"/>
<dbReference type="InterPro" id="IPR012677">
    <property type="entry name" value="Nucleotide-bd_a/b_plait_sf"/>
</dbReference>
<keyword evidence="6" id="KW-0479">Metal-binding</keyword>
<dbReference type="SUPFAM" id="SSF54928">
    <property type="entry name" value="RNA-binding domain, RBD"/>
    <property type="match status" value="1"/>
</dbReference>
<dbReference type="PROSITE" id="PS50102">
    <property type="entry name" value="RRM"/>
    <property type="match status" value="1"/>
</dbReference>
<evidence type="ECO:0000259" key="8">
    <source>
        <dbReference type="PROSITE" id="PS50102"/>
    </source>
</evidence>
<dbReference type="InterPro" id="IPR011990">
    <property type="entry name" value="TPR-like_helical_dom_sf"/>
</dbReference>
<feature type="compositionally biased region" description="Polar residues" evidence="7">
    <location>
        <begin position="461"/>
        <end position="472"/>
    </location>
</feature>
<organism evidence="11">
    <name type="scientific">Hyalella azteca</name>
    <name type="common">Amphipod</name>
    <dbReference type="NCBI Taxonomy" id="294128"/>
    <lineage>
        <taxon>Eukaryota</taxon>
        <taxon>Metazoa</taxon>
        <taxon>Ecdysozoa</taxon>
        <taxon>Arthropoda</taxon>
        <taxon>Crustacea</taxon>
        <taxon>Multicrustacea</taxon>
        <taxon>Malacostraca</taxon>
        <taxon>Eumalacostraca</taxon>
        <taxon>Peracarida</taxon>
        <taxon>Amphipoda</taxon>
        <taxon>Senticaudata</taxon>
        <taxon>Talitrida</taxon>
        <taxon>Talitroidea</taxon>
        <taxon>Hyalellidae</taxon>
        <taxon>Hyalella</taxon>
    </lineage>
</organism>
<gene>
    <name evidence="11 12" type="primary">LOC108674104</name>
</gene>
<dbReference type="OrthoDB" id="2017782at2759"/>
<dbReference type="RefSeq" id="XP_018017496.1">
    <property type="nucleotide sequence ID" value="XM_018162007.2"/>
</dbReference>
<evidence type="ECO:0000256" key="5">
    <source>
        <dbReference type="PROSITE-ProRule" id="PRU00339"/>
    </source>
</evidence>
<dbReference type="RefSeq" id="XP_047737798.1">
    <property type="nucleotide sequence ID" value="XM_047881842.1"/>
</dbReference>
<evidence type="ECO:0000256" key="3">
    <source>
        <dbReference type="ARBA" id="ARBA00022884"/>
    </source>
</evidence>